<evidence type="ECO:0000313" key="2">
    <source>
        <dbReference type="EMBL" id="MUP43149.1"/>
    </source>
</evidence>
<keyword evidence="3" id="KW-1185">Reference proteome</keyword>
<accession>A0A7K1LQR2</accession>
<dbReference type="OrthoDB" id="1099258at2"/>
<dbReference type="SUPFAM" id="SSF160574">
    <property type="entry name" value="BT0923-like"/>
    <property type="match status" value="1"/>
</dbReference>
<proteinExistence type="predicted"/>
<reference evidence="2 3" key="1">
    <citation type="submission" date="2019-07" db="EMBL/GenBank/DDBJ databases">
        <title>Gramella aestuarii sp. nov., isolated from a tidal flat, and emended description of Gramella echinicola.</title>
        <authorList>
            <person name="Liu L."/>
        </authorList>
    </citation>
    <scope>NUCLEOTIDE SEQUENCE [LARGE SCALE GENOMIC DNA]</scope>
    <source>
        <strain evidence="2 3">BS12</strain>
    </source>
</reference>
<feature type="chain" id="PRO_5029577725" description="PepSY domain-containing protein" evidence="1">
    <location>
        <begin position="24"/>
        <end position="113"/>
    </location>
</feature>
<dbReference type="RefSeq" id="WP_156276849.1">
    <property type="nucleotide sequence ID" value="NZ_BAABGI010000001.1"/>
</dbReference>
<name>A0A7K1LQR2_9FLAO</name>
<protein>
    <recommendedName>
        <fullName evidence="4">PepSY domain-containing protein</fullName>
    </recommendedName>
</protein>
<dbReference type="EMBL" id="VJVW01000004">
    <property type="protein sequence ID" value="MUP43149.1"/>
    <property type="molecule type" value="Genomic_DNA"/>
</dbReference>
<dbReference type="Proteomes" id="UP000460416">
    <property type="component" value="Unassembled WGS sequence"/>
</dbReference>
<gene>
    <name evidence="2" type="ORF">FLP08_11235</name>
</gene>
<keyword evidence="1" id="KW-0732">Signal</keyword>
<organism evidence="2 3">
    <name type="scientific">Christiangramia aestuarii</name>
    <dbReference type="NCBI Taxonomy" id="1028746"/>
    <lineage>
        <taxon>Bacteria</taxon>
        <taxon>Pseudomonadati</taxon>
        <taxon>Bacteroidota</taxon>
        <taxon>Flavobacteriia</taxon>
        <taxon>Flavobacteriales</taxon>
        <taxon>Flavobacteriaceae</taxon>
        <taxon>Christiangramia</taxon>
    </lineage>
</organism>
<feature type="signal peptide" evidence="1">
    <location>
        <begin position="1"/>
        <end position="23"/>
    </location>
</feature>
<evidence type="ECO:0000256" key="1">
    <source>
        <dbReference type="SAM" id="SignalP"/>
    </source>
</evidence>
<dbReference type="Gene3D" id="3.10.450.360">
    <property type="match status" value="1"/>
</dbReference>
<sequence>MKKIALSMMTIGAMFFATQNMQAQDEEIEDVDTEVIEMEQEEYASVDVAQLPQPVKDALATDYNGAEATEAWVKTKDDKQVYKLKLNVSGETEKVYIDQDGNWLDENGEHGED</sequence>
<dbReference type="AlphaFoldDB" id="A0A7K1LQR2"/>
<comment type="caution">
    <text evidence="2">The sequence shown here is derived from an EMBL/GenBank/DDBJ whole genome shotgun (WGS) entry which is preliminary data.</text>
</comment>
<evidence type="ECO:0008006" key="4">
    <source>
        <dbReference type="Google" id="ProtNLM"/>
    </source>
</evidence>
<evidence type="ECO:0000313" key="3">
    <source>
        <dbReference type="Proteomes" id="UP000460416"/>
    </source>
</evidence>